<organism evidence="3 4">
    <name type="scientific">Actinoallomurus spadix</name>
    <dbReference type="NCBI Taxonomy" id="79912"/>
    <lineage>
        <taxon>Bacteria</taxon>
        <taxon>Bacillati</taxon>
        <taxon>Actinomycetota</taxon>
        <taxon>Actinomycetes</taxon>
        <taxon>Streptosporangiales</taxon>
        <taxon>Thermomonosporaceae</taxon>
        <taxon>Actinoallomurus</taxon>
    </lineage>
</organism>
<accession>A0ABN0XA08</accession>
<sequence length="224" mass="23117">MASSPRIAALAGAAALTVPLLAAAPAHAAPIAPTRTAPAASVAAPAQVGVAATKSVSIKVQEQQKYYWCAPAAGRALLSRLISKGLPSQSKLAGWMGTKPPNGTSTNGIRIGLRKALPTYGSGSYDVVTVSPGPQNAFYGSVESAVGTKKVVIMYRVLVGYKPWGSQYNDKAGHVMVVRGYTTGSSPKILWWDPADNTYHTASLAKSWASVKKGGHVGTVAAKS</sequence>
<protein>
    <recommendedName>
        <fullName evidence="2">Peptidase C39-like domain-containing protein</fullName>
    </recommendedName>
</protein>
<evidence type="ECO:0000259" key="2">
    <source>
        <dbReference type="Pfam" id="PF13529"/>
    </source>
</evidence>
<comment type="caution">
    <text evidence="3">The sequence shown here is derived from an EMBL/GenBank/DDBJ whole genome shotgun (WGS) entry which is preliminary data.</text>
</comment>
<gene>
    <name evidence="3" type="ORF">GCM10010151_55860</name>
</gene>
<dbReference type="RefSeq" id="WP_252804094.1">
    <property type="nucleotide sequence ID" value="NZ_BAAABM010000053.1"/>
</dbReference>
<feature type="domain" description="Peptidase C39-like" evidence="2">
    <location>
        <begin position="57"/>
        <end position="195"/>
    </location>
</feature>
<evidence type="ECO:0000256" key="1">
    <source>
        <dbReference type="SAM" id="SignalP"/>
    </source>
</evidence>
<reference evidence="3 4" key="1">
    <citation type="journal article" date="2019" name="Int. J. Syst. Evol. Microbiol.">
        <title>The Global Catalogue of Microorganisms (GCM) 10K type strain sequencing project: providing services to taxonomists for standard genome sequencing and annotation.</title>
        <authorList>
            <consortium name="The Broad Institute Genomics Platform"/>
            <consortium name="The Broad Institute Genome Sequencing Center for Infectious Disease"/>
            <person name="Wu L."/>
            <person name="Ma J."/>
        </authorList>
    </citation>
    <scope>NUCLEOTIDE SEQUENCE [LARGE SCALE GENOMIC DNA]</scope>
    <source>
        <strain evidence="3 4">JCM 3146</strain>
    </source>
</reference>
<keyword evidence="1" id="KW-0732">Signal</keyword>
<keyword evidence="4" id="KW-1185">Reference proteome</keyword>
<proteinExistence type="predicted"/>
<dbReference type="Pfam" id="PF13529">
    <property type="entry name" value="Peptidase_C39_2"/>
    <property type="match status" value="1"/>
</dbReference>
<dbReference type="EMBL" id="BAAABM010000053">
    <property type="protein sequence ID" value="GAA0358970.1"/>
    <property type="molecule type" value="Genomic_DNA"/>
</dbReference>
<evidence type="ECO:0000313" key="4">
    <source>
        <dbReference type="Proteomes" id="UP001501822"/>
    </source>
</evidence>
<dbReference type="Proteomes" id="UP001501822">
    <property type="component" value="Unassembled WGS sequence"/>
</dbReference>
<name>A0ABN0XA08_9ACTN</name>
<dbReference type="InterPro" id="IPR039564">
    <property type="entry name" value="Peptidase_C39-like"/>
</dbReference>
<evidence type="ECO:0000313" key="3">
    <source>
        <dbReference type="EMBL" id="GAA0358970.1"/>
    </source>
</evidence>
<feature type="signal peptide" evidence="1">
    <location>
        <begin position="1"/>
        <end position="28"/>
    </location>
</feature>
<feature type="chain" id="PRO_5045939999" description="Peptidase C39-like domain-containing protein" evidence="1">
    <location>
        <begin position="29"/>
        <end position="224"/>
    </location>
</feature>